<dbReference type="EMBL" id="VFIO01000001">
    <property type="protein sequence ID" value="TWR93340.1"/>
    <property type="molecule type" value="Genomic_DNA"/>
</dbReference>
<dbReference type="InterPro" id="IPR042098">
    <property type="entry name" value="TauD-like_sf"/>
</dbReference>
<dbReference type="SUPFAM" id="SSF51197">
    <property type="entry name" value="Clavaminate synthase-like"/>
    <property type="match status" value="1"/>
</dbReference>
<evidence type="ECO:0000256" key="1">
    <source>
        <dbReference type="ARBA" id="ARBA00001954"/>
    </source>
</evidence>
<proteinExistence type="predicted"/>
<dbReference type="Gene3D" id="3.60.130.10">
    <property type="entry name" value="Clavaminate synthase-like"/>
    <property type="match status" value="1"/>
</dbReference>
<dbReference type="InterPro" id="IPR050411">
    <property type="entry name" value="AlphaKG_dependent_hydroxylases"/>
</dbReference>
<evidence type="ECO:0000313" key="5">
    <source>
        <dbReference type="Proteomes" id="UP000318428"/>
    </source>
</evidence>
<keyword evidence="5" id="KW-1185">Reference proteome</keyword>
<comment type="caution">
    <text evidence="4">The sequence shown here is derived from an EMBL/GenBank/DDBJ whole genome shotgun (WGS) entry which is preliminary data.</text>
</comment>
<dbReference type="Proteomes" id="UP000318428">
    <property type="component" value="Unassembled WGS sequence"/>
</dbReference>
<organism evidence="4 5">
    <name type="scientific">Pseudomonas saxonica</name>
    <dbReference type="NCBI Taxonomy" id="2600598"/>
    <lineage>
        <taxon>Bacteria</taxon>
        <taxon>Pseudomonadati</taxon>
        <taxon>Pseudomonadota</taxon>
        <taxon>Gammaproteobacteria</taxon>
        <taxon>Pseudomonadales</taxon>
        <taxon>Pseudomonadaceae</taxon>
        <taxon>Pseudomonas</taxon>
    </lineage>
</organism>
<dbReference type="Pfam" id="PF02668">
    <property type="entry name" value="TauD"/>
    <property type="match status" value="1"/>
</dbReference>
<accession>A0ABY3GNP9</accession>
<evidence type="ECO:0000256" key="2">
    <source>
        <dbReference type="ARBA" id="ARBA00023002"/>
    </source>
</evidence>
<dbReference type="PANTHER" id="PTHR10696:SF21">
    <property type="entry name" value="TAUD_TFDA-LIKE DOMAIN-CONTAINING PROTEIN"/>
    <property type="match status" value="1"/>
</dbReference>
<evidence type="ECO:0000313" key="4">
    <source>
        <dbReference type="EMBL" id="TWR93340.1"/>
    </source>
</evidence>
<protein>
    <submittedName>
        <fullName evidence="4">Syringomycin synthesis regulator SyrP</fullName>
    </submittedName>
</protein>
<comment type="cofactor">
    <cofactor evidence="1">
        <name>Fe(2+)</name>
        <dbReference type="ChEBI" id="CHEBI:29033"/>
    </cofactor>
</comment>
<dbReference type="InterPro" id="IPR003819">
    <property type="entry name" value="TauD/TfdA-like"/>
</dbReference>
<sequence>MQLARGKTMDQRTDRAEHFQEMLGSSQVQCGFLSPERMPLVITPVDSTLSGDREVFATWYRHHQAVFDSMLLEFGCLLFRGFPLRENADFQAIAQNYPEHAFGYIGGATPRKNIEGRVYESTRIPATLKIGLHQEKAYMAHYPQKLAFFCKHPSEQGGETILCDMRAVTRRLPPSLIERLCAARILYLRNFRAPSTPENEPRNTHMREYHRPWDEAFLTDDPQRVEQLCRDTDLDYQWLEDGSITVSHTGDAVLKHPLTGEPIWFNQLSTQHNNTRSLGKPGYTYIQHAYQDKLARPYDVRLGDGTPISEAEIAPIYDALEAQEIAFPWHSGDLLLIDNIAVAHGRNPFKGKRDVQVALFD</sequence>
<name>A0ABY3GNP9_9PSED</name>
<evidence type="ECO:0000259" key="3">
    <source>
        <dbReference type="Pfam" id="PF02668"/>
    </source>
</evidence>
<gene>
    <name evidence="4" type="ORF">FJD38_06945</name>
</gene>
<keyword evidence="2" id="KW-0560">Oxidoreductase</keyword>
<reference evidence="4 5" key="1">
    <citation type="submission" date="2019-06" db="EMBL/GenBank/DDBJ databases">
        <title>Pseudomonas bimorpha sp. nov. isolated from bovine raw milk and skim milk concentrate.</title>
        <authorList>
            <person name="Hofmann K."/>
            <person name="Huptas C."/>
            <person name="Doll E."/>
            <person name="Scherer S."/>
            <person name="Wenning M."/>
        </authorList>
    </citation>
    <scope>NUCLEOTIDE SEQUENCE [LARGE SCALE GENOMIC DNA]</scope>
    <source>
        <strain evidence="4 5">DSM 108989</strain>
    </source>
</reference>
<dbReference type="PANTHER" id="PTHR10696">
    <property type="entry name" value="GAMMA-BUTYROBETAINE HYDROXYLASE-RELATED"/>
    <property type="match status" value="1"/>
</dbReference>
<feature type="domain" description="TauD/TfdA-like" evidence="3">
    <location>
        <begin position="57"/>
        <end position="357"/>
    </location>
</feature>